<evidence type="ECO:0000313" key="1">
    <source>
        <dbReference type="EMBL" id="BAQ69904.1"/>
    </source>
</evidence>
<protein>
    <recommendedName>
        <fullName evidence="3">DUF3168 domain-containing protein</fullName>
    </recommendedName>
</protein>
<proteinExistence type="predicted"/>
<dbReference type="eggNOG" id="ENOG5032U2V">
    <property type="taxonomic scope" value="Bacteria"/>
</dbReference>
<organism evidence="1 2">
    <name type="scientific">Rhodovulum sulfidophilum</name>
    <name type="common">Rhodobacter sulfidophilus</name>
    <dbReference type="NCBI Taxonomy" id="35806"/>
    <lineage>
        <taxon>Bacteria</taxon>
        <taxon>Pseudomonadati</taxon>
        <taxon>Pseudomonadota</taxon>
        <taxon>Alphaproteobacteria</taxon>
        <taxon>Rhodobacterales</taxon>
        <taxon>Paracoccaceae</taxon>
        <taxon>Rhodovulum</taxon>
    </lineage>
</organism>
<dbReference type="InterPro" id="IPR021508">
    <property type="entry name" value="Gp17-like"/>
</dbReference>
<dbReference type="PATRIC" id="fig|35806.4.peg.2835"/>
<evidence type="ECO:0000313" key="2">
    <source>
        <dbReference type="Proteomes" id="UP000064912"/>
    </source>
</evidence>
<dbReference type="Pfam" id="PF11367">
    <property type="entry name" value="Tail_completion_gp17"/>
    <property type="match status" value="1"/>
</dbReference>
<evidence type="ECO:0008006" key="3">
    <source>
        <dbReference type="Google" id="ProtNLM"/>
    </source>
</evidence>
<sequence length="136" mass="14241">MSYGMAAALQAAIFERISGHAAIAAIVGEAIFDAVPAGRVPPIYVSLGPEEVRDASDKGADGARHLVTISVVSEEAGFARAKAAAGAISDALTGAPLALARGRVVGLWFDRARARRVGAKDQRRIDLRFSVRVEDD</sequence>
<dbReference type="Proteomes" id="UP000064912">
    <property type="component" value="Chromosome"/>
</dbReference>
<dbReference type="EMBL" id="AP014800">
    <property type="protein sequence ID" value="BAQ69904.1"/>
    <property type="molecule type" value="Genomic_DNA"/>
</dbReference>
<reference evidence="1 2" key="1">
    <citation type="submission" date="2015-02" db="EMBL/GenBank/DDBJ databases">
        <title>Genome sequene of Rhodovulum sulfidophilum DSM 2351.</title>
        <authorList>
            <person name="Nagao N."/>
        </authorList>
    </citation>
    <scope>NUCLEOTIDE SEQUENCE [LARGE SCALE GENOMIC DNA]</scope>
    <source>
        <strain evidence="1 2">DSM 2351</strain>
    </source>
</reference>
<accession>A0A0D6B5B1</accession>
<dbReference type="KEGG" id="rsu:NHU_02757"/>
<gene>
    <name evidence="1" type="ORF">NHU_02757</name>
</gene>
<name>A0A0D6B5B1_RHOSU</name>
<dbReference type="AlphaFoldDB" id="A0A0D6B5B1"/>
<dbReference type="Gene3D" id="3.30.2000.30">
    <property type="match status" value="1"/>
</dbReference>
<dbReference type="InterPro" id="IPR053745">
    <property type="entry name" value="Viral_Tail_Comp_sf"/>
</dbReference>